<organism evidence="2">
    <name type="scientific">Cacopsylla melanoneura</name>
    <dbReference type="NCBI Taxonomy" id="428564"/>
    <lineage>
        <taxon>Eukaryota</taxon>
        <taxon>Metazoa</taxon>
        <taxon>Ecdysozoa</taxon>
        <taxon>Arthropoda</taxon>
        <taxon>Hexapoda</taxon>
        <taxon>Insecta</taxon>
        <taxon>Pterygota</taxon>
        <taxon>Neoptera</taxon>
        <taxon>Paraneoptera</taxon>
        <taxon>Hemiptera</taxon>
        <taxon>Sternorrhyncha</taxon>
        <taxon>Psylloidea</taxon>
        <taxon>Psyllidae</taxon>
        <taxon>Psyllinae</taxon>
        <taxon>Cacopsylla</taxon>
    </lineage>
</organism>
<dbReference type="InterPro" id="IPR036514">
    <property type="entry name" value="SGNH_hydro_sf"/>
</dbReference>
<feature type="region of interest" description="Disordered" evidence="1">
    <location>
        <begin position="157"/>
        <end position="204"/>
    </location>
</feature>
<feature type="compositionally biased region" description="Polar residues" evidence="1">
    <location>
        <begin position="173"/>
        <end position="204"/>
    </location>
</feature>
<protein>
    <submittedName>
        <fullName evidence="2">Uncharacterized protein</fullName>
    </submittedName>
</protein>
<dbReference type="EMBL" id="HBUF01355087">
    <property type="protein sequence ID" value="CAG6716838.1"/>
    <property type="molecule type" value="Transcribed_RNA"/>
</dbReference>
<evidence type="ECO:0000313" key="2">
    <source>
        <dbReference type="EMBL" id="CAG6716837.1"/>
    </source>
</evidence>
<feature type="compositionally biased region" description="Low complexity" evidence="1">
    <location>
        <begin position="162"/>
        <end position="172"/>
    </location>
</feature>
<dbReference type="SUPFAM" id="SSF52266">
    <property type="entry name" value="SGNH hydrolase"/>
    <property type="match status" value="1"/>
</dbReference>
<sequence length="469" mass="52688">MHKMFTRTSKAQGKSGNLVSPLTFNKNHNPKNSISSTRTERKNTLSPTVPSLKKAQNDMSKVNKNPKSALKKSNENSIKSDKPRTSASLNSYDRSQYRTSVTISNTTNNLSQVDNNVKPNKNSQSEPNESNNEVILSLQKLNSDLLLIIKELRSELAETKKQTSSQTTKTTQADLSESSQPIHSLSNQTNHSISSQTKQPSSNQHNQINMIHLDESSLSEITHKELVRRPLPPSTPGDSSIITISEVDPEVNYLLSQPISPILTRPSDVNKSIFNASDILNNSMSTKPKLKVIGTSMTRHVAEHLTTLLPDFTVSGDTFPNAKMSVIFECLMSSSAAYGPNDYIFIAGGTNDIPHLYPEMIDKYLESAKHVFNQTNVVFCGIPYMYHRSNVNSNIFAINQYVQFKCSEFKIYFLDTNMFIPRSMFTKHGLHFNDKGKIHFSEIIEKLVVLLENSLVSFFPLKYSHPFFM</sequence>
<accession>A0A8D8Y142</accession>
<feature type="compositionally biased region" description="Polar residues" evidence="1">
    <location>
        <begin position="85"/>
        <end position="119"/>
    </location>
</feature>
<dbReference type="Gene3D" id="3.40.50.1110">
    <property type="entry name" value="SGNH hydrolase"/>
    <property type="match status" value="1"/>
</dbReference>
<reference evidence="2" key="1">
    <citation type="submission" date="2021-05" db="EMBL/GenBank/DDBJ databases">
        <authorList>
            <person name="Alioto T."/>
            <person name="Alioto T."/>
            <person name="Gomez Garrido J."/>
        </authorList>
    </citation>
    <scope>NUCLEOTIDE SEQUENCE</scope>
</reference>
<evidence type="ECO:0000256" key="1">
    <source>
        <dbReference type="SAM" id="MobiDB-lite"/>
    </source>
</evidence>
<name>A0A8D8Y142_9HEMI</name>
<dbReference type="EMBL" id="HBUF01355086">
    <property type="protein sequence ID" value="CAG6716837.1"/>
    <property type="molecule type" value="Transcribed_RNA"/>
</dbReference>
<feature type="compositionally biased region" description="Low complexity" evidence="1">
    <location>
        <begin position="120"/>
        <end position="130"/>
    </location>
</feature>
<proteinExistence type="predicted"/>
<dbReference type="AlphaFoldDB" id="A0A8D8Y142"/>
<feature type="compositionally biased region" description="Basic and acidic residues" evidence="1">
    <location>
        <begin position="72"/>
        <end position="84"/>
    </location>
</feature>
<feature type="compositionally biased region" description="Polar residues" evidence="1">
    <location>
        <begin position="57"/>
        <end position="66"/>
    </location>
</feature>
<feature type="compositionally biased region" description="Polar residues" evidence="1">
    <location>
        <begin position="1"/>
        <end position="37"/>
    </location>
</feature>
<dbReference type="CDD" id="cd00229">
    <property type="entry name" value="SGNH_hydrolase"/>
    <property type="match status" value="1"/>
</dbReference>
<feature type="region of interest" description="Disordered" evidence="1">
    <location>
        <begin position="1"/>
        <end position="130"/>
    </location>
</feature>